<protein>
    <submittedName>
        <fullName evidence="2">Uncharacterized protein</fullName>
    </submittedName>
</protein>
<evidence type="ECO:0000313" key="2">
    <source>
        <dbReference type="EMBL" id="KYC35335.1"/>
    </source>
</evidence>
<keyword evidence="1" id="KW-0812">Transmembrane</keyword>
<reference evidence="2 3" key="1">
    <citation type="journal article" date="2013" name="Genome Biol. Evol.">
        <title>Genomes of Stigonematalean cyanobacteria (subsection V) and the evolution of oxygenic photosynthesis from prokaryotes to plastids.</title>
        <authorList>
            <person name="Dagan T."/>
            <person name="Roettger M."/>
            <person name="Stucken K."/>
            <person name="Landan G."/>
            <person name="Koch R."/>
            <person name="Major P."/>
            <person name="Gould S.B."/>
            <person name="Goremykin V.V."/>
            <person name="Rippka R."/>
            <person name="Tandeau de Marsac N."/>
            <person name="Gugger M."/>
            <person name="Lockhart P.J."/>
            <person name="Allen J.F."/>
            <person name="Brune I."/>
            <person name="Maus I."/>
            <person name="Puhler A."/>
            <person name="Martin W.F."/>
        </authorList>
    </citation>
    <scope>NUCLEOTIDE SEQUENCE [LARGE SCALE GENOMIC DNA]</scope>
    <source>
        <strain evidence="2 3">PCC 7110</strain>
    </source>
</reference>
<organism evidence="2 3">
    <name type="scientific">Scytonema hofmannii PCC 7110</name>
    <dbReference type="NCBI Taxonomy" id="128403"/>
    <lineage>
        <taxon>Bacteria</taxon>
        <taxon>Bacillati</taxon>
        <taxon>Cyanobacteriota</taxon>
        <taxon>Cyanophyceae</taxon>
        <taxon>Nostocales</taxon>
        <taxon>Scytonemataceae</taxon>
        <taxon>Scytonema</taxon>
    </lineage>
</organism>
<name>A0A139WSB6_9CYAN</name>
<accession>A0A139WSB6</accession>
<proteinExistence type="predicted"/>
<dbReference type="AlphaFoldDB" id="A0A139WSB6"/>
<comment type="caution">
    <text evidence="2">The sequence shown here is derived from an EMBL/GenBank/DDBJ whole genome shotgun (WGS) entry which is preliminary data.</text>
</comment>
<dbReference type="Proteomes" id="UP000076925">
    <property type="component" value="Unassembled WGS sequence"/>
</dbReference>
<keyword evidence="3" id="KW-1185">Reference proteome</keyword>
<feature type="transmembrane region" description="Helical" evidence="1">
    <location>
        <begin position="5"/>
        <end position="24"/>
    </location>
</feature>
<evidence type="ECO:0000256" key="1">
    <source>
        <dbReference type="SAM" id="Phobius"/>
    </source>
</evidence>
<sequence length="235" mass="27813">MRRKLCTLIIFSIIYCVTLIKFIASYQKTQEALHWWSYRQSMKLFLEAETIRDTLLQESFTIRRSLELLSGDDWELSAYRTQECLTKVENLHQSLAQLSERLFPTYFQGSLPSAIQGVLESWAISHPHISFNVSLPTTWQSETIEHSLIVSWSLEEVLKITVPDVLTPISIYINLEKQKSKSKLIFQITYPDVSILTLYYSHLEFEFLSESFRFLTSGKCFYFYKNLNITWHFYW</sequence>
<gene>
    <name evidence="2" type="ORF">WA1_09315</name>
</gene>
<keyword evidence="1" id="KW-0472">Membrane</keyword>
<dbReference type="STRING" id="128403.WA1_09315"/>
<evidence type="ECO:0000313" key="3">
    <source>
        <dbReference type="Proteomes" id="UP000076925"/>
    </source>
</evidence>
<keyword evidence="1" id="KW-1133">Transmembrane helix</keyword>
<dbReference type="EMBL" id="ANNX02000052">
    <property type="protein sequence ID" value="KYC35335.1"/>
    <property type="molecule type" value="Genomic_DNA"/>
</dbReference>